<gene>
    <name evidence="2" type="ORF">SAY87_021728</name>
</gene>
<dbReference type="AlphaFoldDB" id="A0AAN7PWN9"/>
<dbReference type="SUPFAM" id="SSF46689">
    <property type="entry name" value="Homeodomain-like"/>
    <property type="match status" value="2"/>
</dbReference>
<sequence length="219" mass="25645">MVLHCAKYPEIRKTCWKDVGAALPWRPYKSVLHRAHVLFGRSETRSWTKGEEEIISKYHKEHRSDWRTLGDVMGKHRVHVKDSGRIKLPNMKKGHWSQDEDHTGENISWDAVSQKLSTRTNMNCCLKWYNQLASPMVKEGQWEDADDYRLLNSLVGLDACSMEEVDWDCLIENRSGELCRKRWTQMVKQMSEHGKKSFVEQVDIISERYCPDLGCDENC</sequence>
<dbReference type="InterPro" id="IPR001005">
    <property type="entry name" value="SANT/Myb"/>
</dbReference>
<dbReference type="SMART" id="SM00717">
    <property type="entry name" value="SANT"/>
    <property type="match status" value="1"/>
</dbReference>
<dbReference type="Gene3D" id="1.10.10.60">
    <property type="entry name" value="Homeodomain-like"/>
    <property type="match status" value="1"/>
</dbReference>
<evidence type="ECO:0000259" key="1">
    <source>
        <dbReference type="PROSITE" id="PS50090"/>
    </source>
</evidence>
<organism evidence="2 3">
    <name type="scientific">Trapa incisa</name>
    <dbReference type="NCBI Taxonomy" id="236973"/>
    <lineage>
        <taxon>Eukaryota</taxon>
        <taxon>Viridiplantae</taxon>
        <taxon>Streptophyta</taxon>
        <taxon>Embryophyta</taxon>
        <taxon>Tracheophyta</taxon>
        <taxon>Spermatophyta</taxon>
        <taxon>Magnoliopsida</taxon>
        <taxon>eudicotyledons</taxon>
        <taxon>Gunneridae</taxon>
        <taxon>Pentapetalae</taxon>
        <taxon>rosids</taxon>
        <taxon>malvids</taxon>
        <taxon>Myrtales</taxon>
        <taxon>Lythraceae</taxon>
        <taxon>Trapa</taxon>
    </lineage>
</organism>
<dbReference type="PANTHER" id="PTHR47430:SF4">
    <property type="entry name" value="GB|AAC33480.1"/>
    <property type="match status" value="1"/>
</dbReference>
<dbReference type="InterPro" id="IPR009057">
    <property type="entry name" value="Homeodomain-like_sf"/>
</dbReference>
<dbReference type="PROSITE" id="PS50090">
    <property type="entry name" value="MYB_LIKE"/>
    <property type="match status" value="2"/>
</dbReference>
<dbReference type="PANTHER" id="PTHR47430">
    <property type="entry name" value="GB|AAC33480.1"/>
    <property type="match status" value="1"/>
</dbReference>
<dbReference type="EMBL" id="JAXIOK010000016">
    <property type="protein sequence ID" value="KAK4752930.1"/>
    <property type="molecule type" value="Genomic_DNA"/>
</dbReference>
<comment type="caution">
    <text evidence="2">The sequence shown here is derived from an EMBL/GenBank/DDBJ whole genome shotgun (WGS) entry which is preliminary data.</text>
</comment>
<dbReference type="Pfam" id="PF13921">
    <property type="entry name" value="Myb_DNA-bind_6"/>
    <property type="match status" value="1"/>
</dbReference>
<proteinExistence type="predicted"/>
<evidence type="ECO:0000313" key="2">
    <source>
        <dbReference type="EMBL" id="KAK4752930.1"/>
    </source>
</evidence>
<name>A0AAN7PWN9_9MYRT</name>
<protein>
    <recommendedName>
        <fullName evidence="1">Myb-like domain-containing protein</fullName>
    </recommendedName>
</protein>
<feature type="domain" description="Myb-like" evidence="1">
    <location>
        <begin position="88"/>
        <end position="132"/>
    </location>
</feature>
<feature type="domain" description="Myb-like" evidence="1">
    <location>
        <begin position="134"/>
        <end position="187"/>
    </location>
</feature>
<dbReference type="Proteomes" id="UP001345219">
    <property type="component" value="Chromosome 16"/>
</dbReference>
<evidence type="ECO:0000313" key="3">
    <source>
        <dbReference type="Proteomes" id="UP001345219"/>
    </source>
</evidence>
<reference evidence="2 3" key="1">
    <citation type="journal article" date="2023" name="Hortic Res">
        <title>Pangenome of water caltrop reveals structural variations and asymmetric subgenome divergence after allopolyploidization.</title>
        <authorList>
            <person name="Zhang X."/>
            <person name="Chen Y."/>
            <person name="Wang L."/>
            <person name="Yuan Y."/>
            <person name="Fang M."/>
            <person name="Shi L."/>
            <person name="Lu R."/>
            <person name="Comes H.P."/>
            <person name="Ma Y."/>
            <person name="Chen Y."/>
            <person name="Huang G."/>
            <person name="Zhou Y."/>
            <person name="Zheng Z."/>
            <person name="Qiu Y."/>
        </authorList>
    </citation>
    <scope>NUCLEOTIDE SEQUENCE [LARGE SCALE GENOMIC DNA]</scope>
    <source>
        <tissue evidence="2">Roots</tissue>
    </source>
</reference>
<keyword evidence="3" id="KW-1185">Reference proteome</keyword>
<accession>A0AAN7PWN9</accession>